<dbReference type="InterPro" id="IPR045218">
    <property type="entry name" value="DA1-like"/>
</dbReference>
<dbReference type="PANTHER" id="PTHR24209">
    <property type="entry name" value="PROTEIN DA1-RELATED 2"/>
    <property type="match status" value="1"/>
</dbReference>
<dbReference type="GO" id="GO:0043130">
    <property type="term" value="F:ubiquitin binding"/>
    <property type="evidence" value="ECO:0007669"/>
    <property type="project" value="TreeGrafter"/>
</dbReference>
<evidence type="ECO:0000313" key="2">
    <source>
        <dbReference type="EMBL" id="KAF7848703.1"/>
    </source>
</evidence>
<comment type="caution">
    <text evidence="2">The sequence shown here is derived from an EMBL/GenBank/DDBJ whole genome shotgun (WGS) entry which is preliminary data.</text>
</comment>
<dbReference type="Pfam" id="PF12315">
    <property type="entry name" value="DA1-like"/>
    <property type="match status" value="1"/>
</dbReference>
<sequence>MAHMWLDSQIMAMSQSKIAPSPQLDFERRLAKHLRYDIETRKDEVYGGGFRLVKQAADSYGVKGTLDHMRMTGNFPR</sequence>
<gene>
    <name evidence="2" type="ORF">BT93_L1724</name>
</gene>
<dbReference type="OrthoDB" id="1665815at2759"/>
<reference evidence="2" key="1">
    <citation type="submission" date="2020-05" db="EMBL/GenBank/DDBJ databases">
        <title>WGS assembly of Corymbia citriodora subspecies variegata.</title>
        <authorList>
            <person name="Barry K."/>
            <person name="Hundley H."/>
            <person name="Shu S."/>
            <person name="Jenkins J."/>
            <person name="Grimwood J."/>
            <person name="Baten A."/>
        </authorList>
    </citation>
    <scope>NUCLEOTIDE SEQUENCE</scope>
    <source>
        <strain evidence="2">CV2-018</strain>
    </source>
</reference>
<accession>A0A8T0CM97</accession>
<dbReference type="EMBL" id="MU090015">
    <property type="protein sequence ID" value="KAF7848703.1"/>
    <property type="molecule type" value="Genomic_DNA"/>
</dbReference>
<organism evidence="2 3">
    <name type="scientific">Corymbia citriodora subsp. variegata</name>
    <dbReference type="NCBI Taxonomy" id="360336"/>
    <lineage>
        <taxon>Eukaryota</taxon>
        <taxon>Viridiplantae</taxon>
        <taxon>Streptophyta</taxon>
        <taxon>Embryophyta</taxon>
        <taxon>Tracheophyta</taxon>
        <taxon>Spermatophyta</taxon>
        <taxon>Magnoliopsida</taxon>
        <taxon>eudicotyledons</taxon>
        <taxon>Gunneridae</taxon>
        <taxon>Pentapetalae</taxon>
        <taxon>rosids</taxon>
        <taxon>malvids</taxon>
        <taxon>Myrtales</taxon>
        <taxon>Myrtaceae</taxon>
        <taxon>Myrtoideae</taxon>
        <taxon>Eucalypteae</taxon>
        <taxon>Corymbia</taxon>
    </lineage>
</organism>
<dbReference type="AlphaFoldDB" id="A0A8T0CM97"/>
<dbReference type="PANTHER" id="PTHR24209:SF25">
    <property type="entry name" value="PROTEIN DA1-RELATED 1"/>
    <property type="match status" value="1"/>
</dbReference>
<name>A0A8T0CM97_CORYI</name>
<dbReference type="Proteomes" id="UP000806378">
    <property type="component" value="Unassembled WGS sequence"/>
</dbReference>
<protein>
    <recommendedName>
        <fullName evidence="1">Protein DA1-like domain-containing protein</fullName>
    </recommendedName>
</protein>
<evidence type="ECO:0000313" key="3">
    <source>
        <dbReference type="Proteomes" id="UP000806378"/>
    </source>
</evidence>
<feature type="domain" description="Protein DA1-like" evidence="1">
    <location>
        <begin position="1"/>
        <end position="72"/>
    </location>
</feature>
<keyword evidence="3" id="KW-1185">Reference proteome</keyword>
<dbReference type="Gramene" id="rna-gnl|WGS:JABURB|Cocit.L1724.1">
    <property type="protein sequence ID" value="cds-KAF7848703.1"/>
    <property type="gene ID" value="gene-BT93_L1724"/>
</dbReference>
<proteinExistence type="predicted"/>
<dbReference type="InterPro" id="IPR022087">
    <property type="entry name" value="DA1-like_dom"/>
</dbReference>
<evidence type="ECO:0000259" key="1">
    <source>
        <dbReference type="Pfam" id="PF12315"/>
    </source>
</evidence>